<evidence type="ECO:0000313" key="1">
    <source>
        <dbReference type="EMBL" id="MFD1874909.1"/>
    </source>
</evidence>
<evidence type="ECO:0008006" key="3">
    <source>
        <dbReference type="Google" id="ProtNLM"/>
    </source>
</evidence>
<reference evidence="2" key="1">
    <citation type="journal article" date="2019" name="Int. J. Syst. Evol. Microbiol.">
        <title>The Global Catalogue of Microorganisms (GCM) 10K type strain sequencing project: providing services to taxonomists for standard genome sequencing and annotation.</title>
        <authorList>
            <consortium name="The Broad Institute Genomics Platform"/>
            <consortium name="The Broad Institute Genome Sequencing Center for Infectious Disease"/>
            <person name="Wu L."/>
            <person name="Ma J."/>
        </authorList>
    </citation>
    <scope>NUCLEOTIDE SEQUENCE [LARGE SCALE GENOMIC DNA]</scope>
    <source>
        <strain evidence="2">CGMCC 1.15795</strain>
    </source>
</reference>
<dbReference type="EMBL" id="JBHUFD010000018">
    <property type="protein sequence ID" value="MFD1874909.1"/>
    <property type="molecule type" value="Genomic_DNA"/>
</dbReference>
<proteinExistence type="predicted"/>
<evidence type="ECO:0000313" key="2">
    <source>
        <dbReference type="Proteomes" id="UP001597197"/>
    </source>
</evidence>
<name>A0ABW4QZF2_9BACT</name>
<dbReference type="Proteomes" id="UP001597197">
    <property type="component" value="Unassembled WGS sequence"/>
</dbReference>
<accession>A0ABW4QZF2</accession>
<gene>
    <name evidence="1" type="ORF">ACFSDX_20915</name>
</gene>
<keyword evidence="2" id="KW-1185">Reference proteome</keyword>
<protein>
    <recommendedName>
        <fullName evidence="3">Knr4/Smi1-like domain-containing protein</fullName>
    </recommendedName>
</protein>
<comment type="caution">
    <text evidence="1">The sequence shown here is derived from an EMBL/GenBank/DDBJ whole genome shotgun (WGS) entry which is preliminary data.</text>
</comment>
<sequence length="200" mass="21399">MTLETAFAEIQQFWPGGLPFAFGRGGAAARLSAEFGRPLPPDLVTYLDTVAPAEEVEFATVGNPLQLYGLARLGPQQPGYSFNPVTQKPLPDWNPAFFLLADEGADPVVLDLGQPAAGIQKLLHGAGSWDEGDTIADTLGQFLLCSAALHHALNAFEDEPLVDDVRGFNLAPQAAAWLFPRLKTWAGPHYAAWGAAFDNA</sequence>
<dbReference type="RefSeq" id="WP_382317107.1">
    <property type="nucleotide sequence ID" value="NZ_JBHUFD010000018.1"/>
</dbReference>
<organism evidence="1 2">
    <name type="scientific">Hymenobacter bucti</name>
    <dbReference type="NCBI Taxonomy" id="1844114"/>
    <lineage>
        <taxon>Bacteria</taxon>
        <taxon>Pseudomonadati</taxon>
        <taxon>Bacteroidota</taxon>
        <taxon>Cytophagia</taxon>
        <taxon>Cytophagales</taxon>
        <taxon>Hymenobacteraceae</taxon>
        <taxon>Hymenobacter</taxon>
    </lineage>
</organism>